<dbReference type="PANTHER" id="PTHR42732">
    <property type="entry name" value="BETA-GALACTOSIDASE"/>
    <property type="match status" value="1"/>
</dbReference>
<comment type="similarity">
    <text evidence="1">Belongs to the glycosyl hydrolase 2 family.</text>
</comment>
<dbReference type="Pfam" id="PF00703">
    <property type="entry name" value="Glyco_hydro_2"/>
    <property type="match status" value="1"/>
</dbReference>
<dbReference type="SUPFAM" id="SSF49785">
    <property type="entry name" value="Galactose-binding domain-like"/>
    <property type="match status" value="1"/>
</dbReference>
<dbReference type="InterPro" id="IPR008979">
    <property type="entry name" value="Galactose-bd-like_sf"/>
</dbReference>
<dbReference type="Proteomes" id="UP001597073">
    <property type="component" value="Unassembled WGS sequence"/>
</dbReference>
<evidence type="ECO:0000256" key="4">
    <source>
        <dbReference type="SAM" id="SignalP"/>
    </source>
</evidence>
<dbReference type="Pfam" id="PF02837">
    <property type="entry name" value="Glyco_hydro_2_N"/>
    <property type="match status" value="1"/>
</dbReference>
<dbReference type="InterPro" id="IPR013783">
    <property type="entry name" value="Ig-like_fold"/>
</dbReference>
<dbReference type="InterPro" id="IPR036156">
    <property type="entry name" value="Beta-gal/glucu_dom_sf"/>
</dbReference>
<comment type="caution">
    <text evidence="8">The sequence shown here is derived from an EMBL/GenBank/DDBJ whole genome shotgun (WGS) entry which is preliminary data.</text>
</comment>
<feature type="domain" description="Glycosyl hydrolases family 2 sugar binding" evidence="7">
    <location>
        <begin position="108"/>
        <end position="175"/>
    </location>
</feature>
<feature type="domain" description="Glycoside hydrolase family 2 immunoglobulin-like beta-sandwich" evidence="5">
    <location>
        <begin position="214"/>
        <end position="308"/>
    </location>
</feature>
<gene>
    <name evidence="8" type="ORF">ACFQZI_15660</name>
</gene>
<keyword evidence="9" id="KW-1185">Reference proteome</keyword>
<dbReference type="InterPro" id="IPR017853">
    <property type="entry name" value="GH"/>
</dbReference>
<dbReference type="GO" id="GO:0016787">
    <property type="term" value="F:hydrolase activity"/>
    <property type="evidence" value="ECO:0007669"/>
    <property type="project" value="UniProtKB-KW"/>
</dbReference>
<dbReference type="Gene3D" id="2.60.40.10">
    <property type="entry name" value="Immunoglobulins"/>
    <property type="match status" value="1"/>
</dbReference>
<dbReference type="Gene3D" id="3.20.20.80">
    <property type="entry name" value="Glycosidases"/>
    <property type="match status" value="1"/>
</dbReference>
<evidence type="ECO:0000313" key="8">
    <source>
        <dbReference type="EMBL" id="MFD0766299.1"/>
    </source>
</evidence>
<dbReference type="SUPFAM" id="SSF49303">
    <property type="entry name" value="beta-Galactosidase/glucuronidase domain"/>
    <property type="match status" value="1"/>
</dbReference>
<feature type="signal peptide" evidence="4">
    <location>
        <begin position="1"/>
        <end position="19"/>
    </location>
</feature>
<dbReference type="SUPFAM" id="SSF51445">
    <property type="entry name" value="(Trans)glycosidases"/>
    <property type="match status" value="1"/>
</dbReference>
<proteinExistence type="inferred from homology"/>
<dbReference type="InterPro" id="IPR006104">
    <property type="entry name" value="Glyco_hydro_2_N"/>
</dbReference>
<reference evidence="9" key="1">
    <citation type="journal article" date="2019" name="Int. J. Syst. Evol. Microbiol.">
        <title>The Global Catalogue of Microorganisms (GCM) 10K type strain sequencing project: providing services to taxonomists for standard genome sequencing and annotation.</title>
        <authorList>
            <consortium name="The Broad Institute Genomics Platform"/>
            <consortium name="The Broad Institute Genome Sequencing Center for Infectious Disease"/>
            <person name="Wu L."/>
            <person name="Ma J."/>
        </authorList>
    </citation>
    <scope>NUCLEOTIDE SEQUENCE [LARGE SCALE GENOMIC DNA]</scope>
    <source>
        <strain evidence="9">CCUG 60742</strain>
    </source>
</reference>
<evidence type="ECO:0000256" key="2">
    <source>
        <dbReference type="ARBA" id="ARBA00022801"/>
    </source>
</evidence>
<organism evidence="8 9">
    <name type="scientific">Mucilaginibacter lutimaris</name>
    <dbReference type="NCBI Taxonomy" id="931629"/>
    <lineage>
        <taxon>Bacteria</taxon>
        <taxon>Pseudomonadati</taxon>
        <taxon>Bacteroidota</taxon>
        <taxon>Sphingobacteriia</taxon>
        <taxon>Sphingobacteriales</taxon>
        <taxon>Sphingobacteriaceae</taxon>
        <taxon>Mucilaginibacter</taxon>
    </lineage>
</organism>
<dbReference type="Pfam" id="PF02836">
    <property type="entry name" value="Glyco_hydro_2_C"/>
    <property type="match status" value="1"/>
</dbReference>
<keyword evidence="4" id="KW-0732">Signal</keyword>
<dbReference type="Gene3D" id="2.60.120.260">
    <property type="entry name" value="Galactose-binding domain-like"/>
    <property type="match status" value="1"/>
</dbReference>
<evidence type="ECO:0000259" key="7">
    <source>
        <dbReference type="Pfam" id="PF02837"/>
    </source>
</evidence>
<evidence type="ECO:0000259" key="5">
    <source>
        <dbReference type="Pfam" id="PF00703"/>
    </source>
</evidence>
<feature type="domain" description="Glycoside hydrolase family 2 catalytic" evidence="6">
    <location>
        <begin position="349"/>
        <end position="479"/>
    </location>
</feature>
<sequence>MKRLAISLSLAFFAITAHAQQNQWHLIKTHITTPWAEKVNPKAPLPEYPRPQMVRGNWQNLNGLWDYAIGPKTDKQPTAYAGKILVPFAVESAVSGVGKTVGKDSLLYYKTTVTINKGLKGKDVLLHFGAVDWRAEVFVNGKSAGVHEGGFDPFSFNITPYLKSGKQEIKVTVWDPTDDGPQPRGKQVKTPEGIWYTPVTGIWQTVWLEGVAKTHIEATKQTPNIDDKTLTISADVANSQPGDKLKVTALDGKTVVDEKIVDANATAVLNIKDQKLWSTTSPFLYDLKVSVIRNGKAVDEVKSYFAMRKISLGPDSHGIQRMLLNNEFVFQYGPLDQGWWPDGLYTAPTEEAMVYDIDQLKAMGFNMIRKHIKVEPARYYAYCDKMGMLLWQDMPSGDLGNGWENRPGVLDRATDKARTPESEGYYRKEWAAIMKALHNYPCIVVWTPFNEAWGQFKTVEITEWTMGNDPSRLINSASGGNFYSTGHIVDLHNYPAPAMPSPDIFGKTRAVVLGEFGGLGWPVEGHNWQANKNWGYQNFKNGDDVLKKYITFTNRLQELIKLGLSAAVYTQTTDVEGEVNGFITYDRKFIKMPVEKLHQEHIKLYNPDLAK</sequence>
<protein>
    <submittedName>
        <fullName evidence="8">Glycoside hydrolase family 2 protein</fullName>
    </submittedName>
</protein>
<evidence type="ECO:0000256" key="3">
    <source>
        <dbReference type="ARBA" id="ARBA00023295"/>
    </source>
</evidence>
<dbReference type="EMBL" id="JBHTIA010000012">
    <property type="protein sequence ID" value="MFD0766299.1"/>
    <property type="molecule type" value="Genomic_DNA"/>
</dbReference>
<dbReference type="InterPro" id="IPR006103">
    <property type="entry name" value="Glyco_hydro_2_cat"/>
</dbReference>
<accession>A0ABW2ZJL7</accession>
<evidence type="ECO:0000313" key="9">
    <source>
        <dbReference type="Proteomes" id="UP001597073"/>
    </source>
</evidence>
<keyword evidence="3" id="KW-0326">Glycosidase</keyword>
<dbReference type="PANTHER" id="PTHR42732:SF2">
    <property type="entry name" value="BETA-MANNOSIDASE"/>
    <property type="match status" value="1"/>
</dbReference>
<dbReference type="InterPro" id="IPR006102">
    <property type="entry name" value="Ig-like_GH2"/>
</dbReference>
<dbReference type="RefSeq" id="WP_377144072.1">
    <property type="nucleotide sequence ID" value="NZ_JBHTIA010000012.1"/>
</dbReference>
<dbReference type="InterPro" id="IPR051913">
    <property type="entry name" value="GH2_Domain-Containing"/>
</dbReference>
<evidence type="ECO:0000259" key="6">
    <source>
        <dbReference type="Pfam" id="PF02836"/>
    </source>
</evidence>
<feature type="chain" id="PRO_5046481378" evidence="4">
    <location>
        <begin position="20"/>
        <end position="611"/>
    </location>
</feature>
<name>A0ABW2ZJL7_9SPHI</name>
<keyword evidence="2 8" id="KW-0378">Hydrolase</keyword>
<evidence type="ECO:0000256" key="1">
    <source>
        <dbReference type="ARBA" id="ARBA00007401"/>
    </source>
</evidence>